<dbReference type="Proteomes" id="UP001180650">
    <property type="component" value="Unassembled WGS sequence"/>
</dbReference>
<dbReference type="RefSeq" id="WP_312672905.1">
    <property type="nucleotide sequence ID" value="NZ_JAVSJA010000001.1"/>
</dbReference>
<evidence type="ECO:0000313" key="1">
    <source>
        <dbReference type="EMBL" id="MDT3674212.1"/>
    </source>
</evidence>
<name>A0ABU3HI42_9CHRO</name>
<keyword evidence="2" id="KW-1185">Reference proteome</keyword>
<organism evidence="1 2">
    <name type="scientific">Microcystis wesenbergii NRERC-220</name>
    <dbReference type="NCBI Taxonomy" id="3068991"/>
    <lineage>
        <taxon>Bacteria</taxon>
        <taxon>Bacillati</taxon>
        <taxon>Cyanobacteriota</taxon>
        <taxon>Cyanophyceae</taxon>
        <taxon>Oscillatoriophycideae</taxon>
        <taxon>Chroococcales</taxon>
        <taxon>Microcystaceae</taxon>
        <taxon>Microcystis</taxon>
    </lineage>
</organism>
<reference evidence="1" key="1">
    <citation type="submission" date="2023-08" db="EMBL/GenBank/DDBJ databases">
        <authorList>
            <person name="Park H.-K."/>
            <person name="Kim I.-S."/>
        </authorList>
    </citation>
    <scope>NUCLEOTIDE SEQUENCE</scope>
    <source>
        <strain evidence="1">NRERC-220</strain>
    </source>
</reference>
<accession>A0ABU3HI42</accession>
<dbReference type="EMBL" id="JAVSJA010000001">
    <property type="protein sequence ID" value="MDT3674212.1"/>
    <property type="molecule type" value="Genomic_DNA"/>
</dbReference>
<evidence type="ECO:0008006" key="3">
    <source>
        <dbReference type="Google" id="ProtNLM"/>
    </source>
</evidence>
<evidence type="ECO:0000313" key="2">
    <source>
        <dbReference type="Proteomes" id="UP001180650"/>
    </source>
</evidence>
<sequence>MKKSRKGSDLMRSHLYAHALVTICPNKPAKTDIIGKLKHSWLNPRIHIYYDHENGQRIEKRKELPSFKALGKDGLCRLLFYETRLLYQLLTRNLVK</sequence>
<gene>
    <name evidence="1" type="ORF">RAM70_06590</name>
</gene>
<protein>
    <recommendedName>
        <fullName evidence="3">Transposase</fullName>
    </recommendedName>
</protein>
<proteinExistence type="predicted"/>
<comment type="caution">
    <text evidence="1">The sequence shown here is derived from an EMBL/GenBank/DDBJ whole genome shotgun (WGS) entry which is preliminary data.</text>
</comment>